<dbReference type="SUPFAM" id="SSF51161">
    <property type="entry name" value="Trimeric LpxA-like enzymes"/>
    <property type="match status" value="1"/>
</dbReference>
<accession>A0A562VNH0</accession>
<dbReference type="InterPro" id="IPR010137">
    <property type="entry name" value="Lipid_A_LpxA"/>
</dbReference>
<keyword evidence="4 6" id="KW-0443">Lipid metabolism</keyword>
<keyword evidence="2 6" id="KW-0441">Lipid A biosynthesis</keyword>
<dbReference type="PANTHER" id="PTHR43480:SF1">
    <property type="entry name" value="ACYL-[ACYL-CARRIER-PROTEIN]--UDP-N-ACETYLGLUCOSAMINE O-ACYLTRANSFERASE, MITOCHONDRIAL-RELATED"/>
    <property type="match status" value="1"/>
</dbReference>
<comment type="pathway">
    <text evidence="6">Glycolipid biosynthesis; lipid IV(A) biosynthesis; lipid IV(A) from (3R)-3-hydroxytetradecanoyl-[acyl-carrier-protein] and UDP-N-acetyl-alpha-D-glucosamine: step 1/6.</text>
</comment>
<keyword evidence="3 6" id="KW-0808">Transferase</keyword>
<dbReference type="OrthoDB" id="9807278at2"/>
<dbReference type="CDD" id="cd03351">
    <property type="entry name" value="LbH_UDP-GlcNAc_AT"/>
    <property type="match status" value="1"/>
</dbReference>
<evidence type="ECO:0000256" key="6">
    <source>
        <dbReference type="HAMAP-Rule" id="MF_00387"/>
    </source>
</evidence>
<name>A0A562VNH0_9BACT</name>
<dbReference type="EC" id="2.3.1.129" evidence="6"/>
<keyword evidence="6" id="KW-0963">Cytoplasm</keyword>
<gene>
    <name evidence="6" type="primary">lpxA</name>
    <name evidence="8" type="ORF">JN12_01968</name>
</gene>
<proteinExistence type="inferred from homology"/>
<keyword evidence="1 6" id="KW-0444">Lipid biosynthesis</keyword>
<dbReference type="Pfam" id="PF13720">
    <property type="entry name" value="Acetyltransf_11"/>
    <property type="match status" value="1"/>
</dbReference>
<dbReference type="Gene3D" id="1.20.1180.10">
    <property type="entry name" value="Udp N-acetylglucosamine O-acyltransferase, C-terminal domain"/>
    <property type="match status" value="1"/>
</dbReference>
<evidence type="ECO:0000256" key="1">
    <source>
        <dbReference type="ARBA" id="ARBA00022516"/>
    </source>
</evidence>
<evidence type="ECO:0000256" key="2">
    <source>
        <dbReference type="ARBA" id="ARBA00022556"/>
    </source>
</evidence>
<comment type="function">
    <text evidence="6">Involved in the biosynthesis of lipid A, a phosphorylated glycolipid that anchors the lipopolysaccharide to the outer membrane of the cell.</text>
</comment>
<dbReference type="GO" id="GO:0008780">
    <property type="term" value="F:acyl-[acyl-carrier-protein]-UDP-N-acetylglucosamine O-acyltransferase activity"/>
    <property type="evidence" value="ECO:0007669"/>
    <property type="project" value="UniProtKB-UniRule"/>
</dbReference>
<dbReference type="InterPro" id="IPR011004">
    <property type="entry name" value="Trimer_LpxA-like_sf"/>
</dbReference>
<dbReference type="RefSeq" id="WP_145021927.1">
    <property type="nucleotide sequence ID" value="NZ_VLLN01000010.1"/>
</dbReference>
<evidence type="ECO:0000256" key="4">
    <source>
        <dbReference type="ARBA" id="ARBA00023098"/>
    </source>
</evidence>
<dbReference type="UniPathway" id="UPA00359">
    <property type="reaction ID" value="UER00477"/>
</dbReference>
<comment type="subunit">
    <text evidence="6">Homotrimer.</text>
</comment>
<dbReference type="Proteomes" id="UP000319449">
    <property type="component" value="Unassembled WGS sequence"/>
</dbReference>
<dbReference type="NCBIfam" id="TIGR01852">
    <property type="entry name" value="lipid_A_lpxA"/>
    <property type="match status" value="1"/>
</dbReference>
<dbReference type="AlphaFoldDB" id="A0A562VNH0"/>
<dbReference type="GO" id="GO:0016020">
    <property type="term" value="C:membrane"/>
    <property type="evidence" value="ECO:0007669"/>
    <property type="project" value="GOC"/>
</dbReference>
<feature type="domain" description="UDP N-acetylglucosamine O-acyltransferase C-terminal" evidence="7">
    <location>
        <begin position="174"/>
        <end position="257"/>
    </location>
</feature>
<comment type="similarity">
    <text evidence="6">Belongs to the transferase hexapeptide repeat family. LpxA subfamily.</text>
</comment>
<sequence length="258" mass="27671">MIHATAIIHPGAELAEDVEIGPYAVIGGQVKIGKGTRVGPHAVVEGWTTIGEYNHIFQLASVGAIPQDLKYKGEETYLKIGDRNTIREFSTINLGTVTGDGETTIGNDNLFMAYSHVAHDCHIGNSVIMANAATLAGHITVEDFANIGGLSAVHQFTRIGAHSMIGGGTLVGRDLPPFTIAATGNKRDAELRGVNLIGLKRRGFTDEAISSIKKTYLIFTSDCKADEALTRIRAEVPQTPEVQQFLAFVESSQRGCIR</sequence>
<dbReference type="InterPro" id="IPR001451">
    <property type="entry name" value="Hexapep"/>
</dbReference>
<dbReference type="Gene3D" id="2.160.10.10">
    <property type="entry name" value="Hexapeptide repeat proteins"/>
    <property type="match status" value="1"/>
</dbReference>
<dbReference type="GO" id="GO:0009245">
    <property type="term" value="P:lipid A biosynthetic process"/>
    <property type="evidence" value="ECO:0007669"/>
    <property type="project" value="UniProtKB-UniRule"/>
</dbReference>
<keyword evidence="6" id="KW-0677">Repeat</keyword>
<dbReference type="GO" id="GO:0005737">
    <property type="term" value="C:cytoplasm"/>
    <property type="evidence" value="ECO:0007669"/>
    <property type="project" value="UniProtKB-SubCell"/>
</dbReference>
<evidence type="ECO:0000313" key="9">
    <source>
        <dbReference type="Proteomes" id="UP000319449"/>
    </source>
</evidence>
<dbReference type="HAMAP" id="MF_00387">
    <property type="entry name" value="LpxA"/>
    <property type="match status" value="1"/>
</dbReference>
<evidence type="ECO:0000313" key="8">
    <source>
        <dbReference type="EMBL" id="TWJ19277.1"/>
    </source>
</evidence>
<evidence type="ECO:0000256" key="3">
    <source>
        <dbReference type="ARBA" id="ARBA00022679"/>
    </source>
</evidence>
<organism evidence="8 9">
    <name type="scientific">Geobacter argillaceus</name>
    <dbReference type="NCBI Taxonomy" id="345631"/>
    <lineage>
        <taxon>Bacteria</taxon>
        <taxon>Pseudomonadati</taxon>
        <taxon>Thermodesulfobacteriota</taxon>
        <taxon>Desulfuromonadia</taxon>
        <taxon>Geobacterales</taxon>
        <taxon>Geobacteraceae</taxon>
        <taxon>Geobacter</taxon>
    </lineage>
</organism>
<reference evidence="8 9" key="1">
    <citation type="submission" date="2019-07" db="EMBL/GenBank/DDBJ databases">
        <title>Genomic Encyclopedia of Archaeal and Bacterial Type Strains, Phase II (KMG-II): from individual species to whole genera.</title>
        <authorList>
            <person name="Goeker M."/>
        </authorList>
    </citation>
    <scope>NUCLEOTIDE SEQUENCE [LARGE SCALE GENOMIC DNA]</scope>
    <source>
        <strain evidence="8 9">ATCC BAA-1139</strain>
    </source>
</reference>
<comment type="catalytic activity">
    <reaction evidence="6">
        <text>a (3R)-hydroxyacyl-[ACP] + UDP-N-acetyl-alpha-D-glucosamine = a UDP-3-O-[(3R)-3-hydroxyacyl]-N-acetyl-alpha-D-glucosamine + holo-[ACP]</text>
        <dbReference type="Rhea" id="RHEA:67812"/>
        <dbReference type="Rhea" id="RHEA-COMP:9685"/>
        <dbReference type="Rhea" id="RHEA-COMP:9945"/>
        <dbReference type="ChEBI" id="CHEBI:57705"/>
        <dbReference type="ChEBI" id="CHEBI:64479"/>
        <dbReference type="ChEBI" id="CHEBI:78827"/>
        <dbReference type="ChEBI" id="CHEBI:173225"/>
        <dbReference type="EC" id="2.3.1.129"/>
    </reaction>
</comment>
<dbReference type="NCBIfam" id="NF003657">
    <property type="entry name" value="PRK05289.1"/>
    <property type="match status" value="1"/>
</dbReference>
<dbReference type="InterPro" id="IPR029098">
    <property type="entry name" value="Acetyltransf_C"/>
</dbReference>
<keyword evidence="9" id="KW-1185">Reference proteome</keyword>
<dbReference type="InterPro" id="IPR037157">
    <property type="entry name" value="Acetyltransf_C_sf"/>
</dbReference>
<dbReference type="Pfam" id="PF00132">
    <property type="entry name" value="Hexapep"/>
    <property type="match status" value="1"/>
</dbReference>
<evidence type="ECO:0000259" key="7">
    <source>
        <dbReference type="Pfam" id="PF13720"/>
    </source>
</evidence>
<dbReference type="EMBL" id="VLLN01000010">
    <property type="protein sequence ID" value="TWJ19277.1"/>
    <property type="molecule type" value="Genomic_DNA"/>
</dbReference>
<keyword evidence="5 6" id="KW-0012">Acyltransferase</keyword>
<comment type="caution">
    <text evidence="8">The sequence shown here is derived from an EMBL/GenBank/DDBJ whole genome shotgun (WGS) entry which is preliminary data.</text>
</comment>
<comment type="subcellular location">
    <subcellularLocation>
        <location evidence="6">Cytoplasm</location>
    </subcellularLocation>
</comment>
<dbReference type="PIRSF" id="PIRSF000456">
    <property type="entry name" value="UDP-GlcNAc_acltr"/>
    <property type="match status" value="1"/>
</dbReference>
<evidence type="ECO:0000256" key="5">
    <source>
        <dbReference type="ARBA" id="ARBA00023315"/>
    </source>
</evidence>
<dbReference type="PANTHER" id="PTHR43480">
    <property type="entry name" value="ACYL-[ACYL-CARRIER-PROTEIN]--UDP-N-ACETYLGLUCOSAMINE O-ACYLTRANSFERASE"/>
    <property type="match status" value="1"/>
</dbReference>
<protein>
    <recommendedName>
        <fullName evidence="6">Acyl-[acyl-carrier-protein]--UDP-N-acetylglucosamine O-acyltransferase</fullName>
        <shortName evidence="6">UDP-N-acetylglucosamine acyltransferase</shortName>
        <ecNumber evidence="6">2.3.1.129</ecNumber>
    </recommendedName>
</protein>